<evidence type="ECO:0000256" key="1">
    <source>
        <dbReference type="ARBA" id="ARBA00022500"/>
    </source>
</evidence>
<dbReference type="Pfam" id="PF08376">
    <property type="entry name" value="NIT"/>
    <property type="match status" value="1"/>
</dbReference>
<feature type="coiled-coil region" evidence="5">
    <location>
        <begin position="587"/>
        <end position="614"/>
    </location>
</feature>
<dbReference type="RefSeq" id="WP_224420074.1">
    <property type="nucleotide sequence ID" value="NZ_JAGXFD010000001.1"/>
</dbReference>
<evidence type="ECO:0000313" key="12">
    <source>
        <dbReference type="Proteomes" id="UP001319883"/>
    </source>
</evidence>
<evidence type="ECO:0000256" key="4">
    <source>
        <dbReference type="PROSITE-ProRule" id="PRU00284"/>
    </source>
</evidence>
<feature type="domain" description="Methyl-accepting transducer" evidence="8">
    <location>
        <begin position="387"/>
        <end position="616"/>
    </location>
</feature>
<evidence type="ECO:0000259" key="10">
    <source>
        <dbReference type="PROSITE" id="PS50906"/>
    </source>
</evidence>
<keyword evidence="7" id="KW-0472">Membrane</keyword>
<dbReference type="CDD" id="cd06225">
    <property type="entry name" value="HAMP"/>
    <property type="match status" value="1"/>
</dbReference>
<evidence type="ECO:0000259" key="9">
    <source>
        <dbReference type="PROSITE" id="PS50885"/>
    </source>
</evidence>
<proteinExistence type="inferred from homology"/>
<dbReference type="Pfam" id="PF00015">
    <property type="entry name" value="MCPsignal"/>
    <property type="match status" value="1"/>
</dbReference>
<keyword evidence="12" id="KW-1185">Reference proteome</keyword>
<name>A0ABS7WUR6_9GAMM</name>
<keyword evidence="7" id="KW-0812">Transmembrane</keyword>
<evidence type="ECO:0000256" key="3">
    <source>
        <dbReference type="ARBA" id="ARBA00029447"/>
    </source>
</evidence>
<keyword evidence="1" id="KW-0145">Chemotaxis</keyword>
<dbReference type="Pfam" id="PF00672">
    <property type="entry name" value="HAMP"/>
    <property type="match status" value="1"/>
</dbReference>
<dbReference type="SMART" id="SM00283">
    <property type="entry name" value="MA"/>
    <property type="match status" value="1"/>
</dbReference>
<dbReference type="InterPro" id="IPR003660">
    <property type="entry name" value="HAMP_dom"/>
</dbReference>
<dbReference type="PROSITE" id="PS50111">
    <property type="entry name" value="CHEMOTAXIS_TRANSDUC_2"/>
    <property type="match status" value="1"/>
</dbReference>
<accession>A0ABS7WUR6</accession>
<keyword evidence="2 4" id="KW-0807">Transducer</keyword>
<dbReference type="CDD" id="cd11386">
    <property type="entry name" value="MCP_signal"/>
    <property type="match status" value="1"/>
</dbReference>
<keyword evidence="5" id="KW-0175">Coiled coil</keyword>
<dbReference type="PROSITE" id="PS50885">
    <property type="entry name" value="HAMP"/>
    <property type="match status" value="1"/>
</dbReference>
<feature type="domain" description="HAMP" evidence="9">
    <location>
        <begin position="331"/>
        <end position="382"/>
    </location>
</feature>
<dbReference type="PANTHER" id="PTHR43531">
    <property type="entry name" value="PROTEIN ICFG"/>
    <property type="match status" value="1"/>
</dbReference>
<evidence type="ECO:0000313" key="11">
    <source>
        <dbReference type="EMBL" id="MBZ9566353.1"/>
    </source>
</evidence>
<dbReference type="InterPro" id="IPR013587">
    <property type="entry name" value="Nitrate/nitrite_sensing"/>
</dbReference>
<dbReference type="Gene3D" id="1.10.287.950">
    <property type="entry name" value="Methyl-accepting chemotaxis protein"/>
    <property type="match status" value="1"/>
</dbReference>
<organism evidence="11 12">
    <name type="scientific">Modicisalibacter tunisiensis</name>
    <dbReference type="NCBI Taxonomy" id="390637"/>
    <lineage>
        <taxon>Bacteria</taxon>
        <taxon>Pseudomonadati</taxon>
        <taxon>Pseudomonadota</taxon>
        <taxon>Gammaproteobacteria</taxon>
        <taxon>Oceanospirillales</taxon>
        <taxon>Halomonadaceae</taxon>
        <taxon>Modicisalibacter</taxon>
    </lineage>
</organism>
<dbReference type="SMART" id="SM00304">
    <property type="entry name" value="HAMP"/>
    <property type="match status" value="1"/>
</dbReference>
<dbReference type="PROSITE" id="PS50906">
    <property type="entry name" value="NIT"/>
    <property type="match status" value="1"/>
</dbReference>
<dbReference type="InterPro" id="IPR004089">
    <property type="entry name" value="MCPsignal_dom"/>
</dbReference>
<evidence type="ECO:0000256" key="5">
    <source>
        <dbReference type="SAM" id="Coils"/>
    </source>
</evidence>
<keyword evidence="7" id="KW-1133">Transmembrane helix</keyword>
<reference evidence="11 12" key="1">
    <citation type="submission" date="2021-05" db="EMBL/GenBank/DDBJ databases">
        <title>Petroleum and Energy Research Collection (APPE): ex situ preservation of microbial diversity associated with the oil industry and exploitation of its biotechnological potential.</title>
        <authorList>
            <person name="Paixao C.T.M."/>
            <person name="Gomes M.B."/>
            <person name="Oliveira V.M."/>
        </authorList>
    </citation>
    <scope>NUCLEOTIDE SEQUENCE [LARGE SCALE GENOMIC DNA]</scope>
    <source>
        <strain evidence="11 12">LIT2</strain>
    </source>
</reference>
<evidence type="ECO:0000256" key="6">
    <source>
        <dbReference type="SAM" id="MobiDB-lite"/>
    </source>
</evidence>
<gene>
    <name evidence="11" type="ORF">KGQ91_01415</name>
</gene>
<dbReference type="SUPFAM" id="SSF58104">
    <property type="entry name" value="Methyl-accepting chemotaxis protein (MCP) signaling domain"/>
    <property type="match status" value="1"/>
</dbReference>
<evidence type="ECO:0000256" key="7">
    <source>
        <dbReference type="SAM" id="Phobius"/>
    </source>
</evidence>
<evidence type="ECO:0000259" key="8">
    <source>
        <dbReference type="PROSITE" id="PS50111"/>
    </source>
</evidence>
<comment type="caution">
    <text evidence="11">The sequence shown here is derived from an EMBL/GenBank/DDBJ whole genome shotgun (WGS) entry which is preliminary data.</text>
</comment>
<feature type="region of interest" description="Disordered" evidence="6">
    <location>
        <begin position="634"/>
        <end position="656"/>
    </location>
</feature>
<feature type="domain" description="NIT" evidence="10">
    <location>
        <begin position="50"/>
        <end position="300"/>
    </location>
</feature>
<protein>
    <submittedName>
        <fullName evidence="11">Nitrate- and nitrite sensing domain-containing protein</fullName>
    </submittedName>
</protein>
<dbReference type="InterPro" id="IPR051310">
    <property type="entry name" value="MCP_chemotaxis"/>
</dbReference>
<dbReference type="EMBL" id="JAGXFD010000001">
    <property type="protein sequence ID" value="MBZ9566353.1"/>
    <property type="molecule type" value="Genomic_DNA"/>
</dbReference>
<dbReference type="InterPro" id="IPR004090">
    <property type="entry name" value="Chemotax_Me-accpt_rcpt"/>
</dbReference>
<dbReference type="PANTHER" id="PTHR43531:SF11">
    <property type="entry name" value="METHYL-ACCEPTING CHEMOTAXIS PROTEIN 3"/>
    <property type="match status" value="1"/>
</dbReference>
<feature type="transmembrane region" description="Helical" evidence="7">
    <location>
        <begin position="308"/>
        <end position="330"/>
    </location>
</feature>
<dbReference type="Proteomes" id="UP001319883">
    <property type="component" value="Unassembled WGS sequence"/>
</dbReference>
<dbReference type="PRINTS" id="PR00260">
    <property type="entry name" value="CHEMTRNSDUCR"/>
</dbReference>
<dbReference type="InterPro" id="IPR010910">
    <property type="entry name" value="Nitrate/nitrite_sensing_bac"/>
</dbReference>
<evidence type="ECO:0000256" key="2">
    <source>
        <dbReference type="ARBA" id="ARBA00023224"/>
    </source>
</evidence>
<sequence length="656" mass="71025">MQHLSMKRKFLLVLALPILAMLYFAISGAIARQQIATGMDRLYALTSLAQRAGNLVHQLQRERGMTAGFLGSQGEHFGERLREQRITSDQQLARLQETLAAIDARQLGQAAGDSITRAQHALNNLQAMRRQVDTLSVSLPEALAYYTGIDNALVALAGRLSHQADDADIARRLTAYYELLKAKDLAGIERALLANAFAADAMSTEAYRRFLRLLGQETAALDSFQVLAKPALVERYQRALSGPEIARLNDLRKLATDRATQGNFGVDPQQWFDSQTVKLERLKGIEDAAAEGILAQAGRLRHSASAALWAYIAVALIVLLLTLALALLIVRSILLPLQRNLQAIQSRGGDLTQRLDATGSDELARLYQVFNKATEDTEALVARIRHNAQSIDLASGEIAQGNQDLAQRTEEQSASLVETASSMEQMTSTVRNTAQHADQAQTLSKAVTEQALEAQKIADQARDAMHGIDAANQEVTAIVGTIDSIAFQTNLLALNASVEAARAGEHGKGFAVVAEEVRKLASRSADEAGRIRKHINHNVTTIERGNTLVGDTHAALAEITTRIEQVSSLVADISNASMEQSSGIEQINQAVAQLDEVTQQNAALVEQVAAASRSLNEQANDMVGRVEHFTVNDGRAPASLPHAASRVQHRPATEIA</sequence>
<comment type="similarity">
    <text evidence="3">Belongs to the methyl-accepting chemotaxis (MCP) protein family.</text>
</comment>